<organism evidence="2 3">
    <name type="scientific">Rhodothermus profundi</name>
    <dbReference type="NCBI Taxonomy" id="633813"/>
    <lineage>
        <taxon>Bacteria</taxon>
        <taxon>Pseudomonadati</taxon>
        <taxon>Rhodothermota</taxon>
        <taxon>Rhodothermia</taxon>
        <taxon>Rhodothermales</taxon>
        <taxon>Rhodothermaceae</taxon>
        <taxon>Rhodothermus</taxon>
    </lineage>
</organism>
<evidence type="ECO:0000313" key="3">
    <source>
        <dbReference type="Proteomes" id="UP000185812"/>
    </source>
</evidence>
<feature type="transmembrane region" description="Helical" evidence="1">
    <location>
        <begin position="67"/>
        <end position="91"/>
    </location>
</feature>
<name>A0A1M6TXX1_9BACT</name>
<keyword evidence="1" id="KW-1133">Transmembrane helix</keyword>
<dbReference type="PANTHER" id="PTHR37308:SF1">
    <property type="entry name" value="POLYPRENYL-PHOSPHATE TRANSPORTER"/>
    <property type="match status" value="1"/>
</dbReference>
<dbReference type="STRING" id="633813.SAMN04488087_1577"/>
<keyword evidence="1" id="KW-0472">Membrane</keyword>
<dbReference type="Proteomes" id="UP000185812">
    <property type="component" value="Unassembled WGS sequence"/>
</dbReference>
<sequence>MRIAFRSFLAGLLMGMADVIPGVSGGTMALVVGIYEQLVAAVHQVFQAVLLGIRGRLSDAWQHFRRVPWLFLLPLGLGIATAIFSAARLILHLLDTYPTQMRGLFFGLIAGSLLLPWLRLRQRTFREGLLALGGAIVAFLLVGIPPRTVLDPALWQVFGAAAVAICAMILPGVSGAFLLLVLGFYEPTLRALAEHQVPYLLVFALGAAAGLGLFSRLLHYLIRHHHDATMAVLVGLMAGSLRALWPWIDETRRLKLPDASDPVISVLLLAAGGLLFVGALTWWEHRRPRSVPR</sequence>
<feature type="transmembrane region" description="Helical" evidence="1">
    <location>
        <begin position="127"/>
        <end position="145"/>
    </location>
</feature>
<feature type="transmembrane region" description="Helical" evidence="1">
    <location>
        <begin position="157"/>
        <end position="185"/>
    </location>
</feature>
<dbReference type="InterPro" id="IPR007163">
    <property type="entry name" value="VCA0040-like"/>
</dbReference>
<feature type="transmembrane region" description="Helical" evidence="1">
    <location>
        <begin position="266"/>
        <end position="283"/>
    </location>
</feature>
<keyword evidence="1" id="KW-0812">Transmembrane</keyword>
<keyword evidence="3" id="KW-1185">Reference proteome</keyword>
<proteinExistence type="predicted"/>
<dbReference type="AlphaFoldDB" id="A0A1M6TXX1"/>
<protein>
    <submittedName>
        <fullName evidence="2">Putative membrane protein</fullName>
    </submittedName>
</protein>
<dbReference type="Pfam" id="PF04018">
    <property type="entry name" value="VCA0040-like"/>
    <property type="match status" value="1"/>
</dbReference>
<dbReference type="EMBL" id="FRAU01000004">
    <property type="protein sequence ID" value="SHK61638.1"/>
    <property type="molecule type" value="Genomic_DNA"/>
</dbReference>
<evidence type="ECO:0000313" key="2">
    <source>
        <dbReference type="EMBL" id="SHK61638.1"/>
    </source>
</evidence>
<accession>A0A1M6TXX1</accession>
<dbReference type="PANTHER" id="PTHR37308">
    <property type="entry name" value="INTEGRAL MEMBRANE PROTEIN"/>
    <property type="match status" value="1"/>
</dbReference>
<feature type="transmembrane region" description="Helical" evidence="1">
    <location>
        <begin position="103"/>
        <end position="120"/>
    </location>
</feature>
<feature type="transmembrane region" description="Helical" evidence="1">
    <location>
        <begin position="197"/>
        <end position="222"/>
    </location>
</feature>
<evidence type="ECO:0000256" key="1">
    <source>
        <dbReference type="SAM" id="Phobius"/>
    </source>
</evidence>
<dbReference type="RefSeq" id="WP_245771969.1">
    <property type="nucleotide sequence ID" value="NZ_FRAU01000004.1"/>
</dbReference>
<feature type="transmembrane region" description="Helical" evidence="1">
    <location>
        <begin position="228"/>
        <end position="245"/>
    </location>
</feature>
<gene>
    <name evidence="2" type="ORF">SAMN04488087_1577</name>
</gene>
<reference evidence="3" key="1">
    <citation type="submission" date="2016-11" db="EMBL/GenBank/DDBJ databases">
        <authorList>
            <person name="Varghese N."/>
            <person name="Submissions S."/>
        </authorList>
    </citation>
    <scope>NUCLEOTIDE SEQUENCE [LARGE SCALE GENOMIC DNA]</scope>
    <source>
        <strain evidence="3">DSM 22212</strain>
    </source>
</reference>